<feature type="compositionally biased region" description="Low complexity" evidence="1">
    <location>
        <begin position="422"/>
        <end position="432"/>
    </location>
</feature>
<feature type="domain" description="Peptidase S33 tripeptidyl aminopeptidase-like C-terminal" evidence="2">
    <location>
        <begin position="551"/>
        <end position="643"/>
    </location>
</feature>
<sequence length="649" mass="66023">MIPVVAAVAVLVPAAGGGVGQAAALVPPGPPSWPEREVTGLAGPEREVDGLAGPEAVASGPVAGGPAWAECGDGLRCATLSVPADWARPREARTVVELAMLPAQDPARRLGALVVNTGSASVVREVRQRPDTVGELARWFDVVLVEARGAGERGSAGACPGSRPDPARLLFAAGRRAWRAFARDNAAYDRGCRAALGPAYAGLTSWQVAHDLDAVRAALGEPRLRYLGNGYGSVYGQAYLELFPGRAGRMYLEGLPDHTGTGLEGRLLAHARAQERQLGYFRDWCRTRPGCPLGHADAVRVFDGLLRRAPLRAGVDGRAVSGREIAAAVWAGLAPARWPALAHALSRARTGDAAGLAAMTPAGQAAPTPAPTPAPAPGTPAAPPQPVPVPVRVFGRGEAASGPGRGAAGGEALPGPVRVLESGDAASGPAEASGGGEAASGPMRVPGRGKAVPGLARVPESGEAASGAAGVSGGGEAVSGSVWGAAGGEVAFGSEWEGLGGEVGTVEGVRWCHDFGLAVPGYRWFLGVEARLRKVAPRVGWLSGRVEAGRCLGAARSPGWPPHPVAAGLRTPSALVGMGRLDSRTPSAAWAAGQLPGARVLWHGDGQGAYLAQGVSRLRAACLRRKVHDYLVNGVLPKAGTFCQGELAG</sequence>
<dbReference type="EMBL" id="JBHMEI010000018">
    <property type="protein sequence ID" value="MFB9204609.1"/>
    <property type="molecule type" value="Genomic_DNA"/>
</dbReference>
<dbReference type="InterPro" id="IPR029058">
    <property type="entry name" value="AB_hydrolase_fold"/>
</dbReference>
<feature type="compositionally biased region" description="Pro residues" evidence="1">
    <location>
        <begin position="368"/>
        <end position="389"/>
    </location>
</feature>
<name>A0ABV5IJA0_9ACTN</name>
<dbReference type="Pfam" id="PF08386">
    <property type="entry name" value="Abhydrolase_4"/>
    <property type="match status" value="1"/>
</dbReference>
<evidence type="ECO:0000259" key="2">
    <source>
        <dbReference type="Pfam" id="PF08386"/>
    </source>
</evidence>
<feature type="region of interest" description="Disordered" evidence="1">
    <location>
        <begin position="361"/>
        <end position="455"/>
    </location>
</feature>
<keyword evidence="4" id="KW-1185">Reference proteome</keyword>
<dbReference type="GO" id="GO:0016787">
    <property type="term" value="F:hydrolase activity"/>
    <property type="evidence" value="ECO:0007669"/>
    <property type="project" value="UniProtKB-KW"/>
</dbReference>
<evidence type="ECO:0000313" key="4">
    <source>
        <dbReference type="Proteomes" id="UP001589647"/>
    </source>
</evidence>
<organism evidence="3 4">
    <name type="scientific">Nonomuraea spiralis</name>
    <dbReference type="NCBI Taxonomy" id="46182"/>
    <lineage>
        <taxon>Bacteria</taxon>
        <taxon>Bacillati</taxon>
        <taxon>Actinomycetota</taxon>
        <taxon>Actinomycetes</taxon>
        <taxon>Streptosporangiales</taxon>
        <taxon>Streptosporangiaceae</taxon>
        <taxon>Nonomuraea</taxon>
    </lineage>
</organism>
<dbReference type="RefSeq" id="WP_379478619.1">
    <property type="nucleotide sequence ID" value="NZ_JBHMEI010000018.1"/>
</dbReference>
<evidence type="ECO:0000256" key="1">
    <source>
        <dbReference type="SAM" id="MobiDB-lite"/>
    </source>
</evidence>
<evidence type="ECO:0000313" key="3">
    <source>
        <dbReference type="EMBL" id="MFB9204609.1"/>
    </source>
</evidence>
<reference evidence="3 4" key="1">
    <citation type="submission" date="2024-09" db="EMBL/GenBank/DDBJ databases">
        <authorList>
            <person name="Sun Q."/>
            <person name="Mori K."/>
        </authorList>
    </citation>
    <scope>NUCLEOTIDE SEQUENCE [LARGE SCALE GENOMIC DNA]</scope>
    <source>
        <strain evidence="3 4">CCM 3426</strain>
    </source>
</reference>
<comment type="caution">
    <text evidence="3">The sequence shown here is derived from an EMBL/GenBank/DDBJ whole genome shotgun (WGS) entry which is preliminary data.</text>
</comment>
<gene>
    <name evidence="3" type="ORF">ACFFV7_25680</name>
</gene>
<dbReference type="InterPro" id="IPR013595">
    <property type="entry name" value="Pept_S33_TAP-like_C"/>
</dbReference>
<dbReference type="Gene3D" id="3.40.50.1820">
    <property type="entry name" value="alpha/beta hydrolase"/>
    <property type="match status" value="1"/>
</dbReference>
<proteinExistence type="predicted"/>
<accession>A0ABV5IJA0</accession>
<dbReference type="Proteomes" id="UP001589647">
    <property type="component" value="Unassembled WGS sequence"/>
</dbReference>
<protein>
    <submittedName>
        <fullName evidence="3">Alpha/beta hydrolase</fullName>
    </submittedName>
</protein>
<dbReference type="SUPFAM" id="SSF53474">
    <property type="entry name" value="alpha/beta-Hydrolases"/>
    <property type="match status" value="1"/>
</dbReference>
<keyword evidence="3" id="KW-0378">Hydrolase</keyword>